<evidence type="ECO:0000313" key="2">
    <source>
        <dbReference type="EMBL" id="EKB50215.1"/>
    </source>
</evidence>
<name>K1L1G7_CECL9</name>
<comment type="caution">
    <text evidence="2">The sequence shown here is derived from an EMBL/GenBank/DDBJ whole genome shotgun (WGS) entry which is preliminary data.</text>
</comment>
<gene>
    <name evidence="2" type="ORF">B879_01221</name>
</gene>
<dbReference type="RefSeq" id="WP_009184262.1">
    <property type="nucleotide sequence ID" value="NZ_AMGM01000012.1"/>
</dbReference>
<keyword evidence="3" id="KW-1185">Reference proteome</keyword>
<dbReference type="PROSITE" id="PS51257">
    <property type="entry name" value="PROKAR_LIPOPROTEIN"/>
    <property type="match status" value="1"/>
</dbReference>
<dbReference type="EMBL" id="AMGM01000012">
    <property type="protein sequence ID" value="EKB50215.1"/>
    <property type="molecule type" value="Genomic_DNA"/>
</dbReference>
<evidence type="ECO:0000313" key="3">
    <source>
        <dbReference type="Proteomes" id="UP000004478"/>
    </source>
</evidence>
<feature type="signal peptide" evidence="1">
    <location>
        <begin position="1"/>
        <end position="29"/>
    </location>
</feature>
<protein>
    <recommendedName>
        <fullName evidence="4">Phytase-like domain-containing protein</fullName>
    </recommendedName>
</protein>
<organism evidence="2 3">
    <name type="scientific">Cecembia lonarensis (strain CCUG 58316 / KCTC 22772 / LW9)</name>
    <dbReference type="NCBI Taxonomy" id="1225176"/>
    <lineage>
        <taxon>Bacteria</taxon>
        <taxon>Pseudomonadati</taxon>
        <taxon>Bacteroidota</taxon>
        <taxon>Cytophagia</taxon>
        <taxon>Cytophagales</taxon>
        <taxon>Cyclobacteriaceae</taxon>
        <taxon>Cecembia</taxon>
    </lineage>
</organism>
<accession>K1L1G7</accession>
<dbReference type="Proteomes" id="UP000004478">
    <property type="component" value="Unassembled WGS sequence"/>
</dbReference>
<dbReference type="AlphaFoldDB" id="K1L1G7"/>
<sequence>MKTFQLIRLGASFLILGLLLACSSSEKNASIASGSNEWELVILDSVQVDYLGTVDGGDFRNGKGVFFNFQENKLIEFDTNGEIIHESSYPKDGPGKVQYPTQLRYTADGKLFAASFMGWLYELNSDLSLKEEIKLAFPTEAKDGGGFLRNLEFWDNSLISFYPGRDGANPYDPHFFRDHYLLEKINLETWEATPIIRIPSISRYASDKFYERPWLQFGIQENTLELVLSNETFVHKYDLNNGGAYLYSIDFKPSKFLDNGEHQEKYQYVSGIRMLDGRVKRFFVTEKGSVLIYEEGIDEETFLQNELNDPNNFPKHKNFQNKVLKIVFRDSSLSNEIIIPYRIGAILNIEELENPFYAVRDDDFLGEEQDFLTFYKLLLRKK</sequence>
<reference evidence="2 3" key="1">
    <citation type="journal article" date="2012" name="J. Bacteriol.">
        <title>Draft Genome Sequence of Cecembia lonarensis Strain LW9T, Isolated from Lonar Lake, a Haloalkaline Lake in India.</title>
        <authorList>
            <person name="Shivaji S."/>
            <person name="Ara S."/>
            <person name="Singh A."/>
            <person name="Pinnaka A.K."/>
        </authorList>
    </citation>
    <scope>NUCLEOTIDE SEQUENCE [LARGE SCALE GENOMIC DNA]</scope>
    <source>
        <strain evidence="2 3">LW9</strain>
    </source>
</reference>
<dbReference type="OrthoDB" id="815611at2"/>
<keyword evidence="1" id="KW-0732">Signal</keyword>
<feature type="chain" id="PRO_5003850190" description="Phytase-like domain-containing protein" evidence="1">
    <location>
        <begin position="30"/>
        <end position="382"/>
    </location>
</feature>
<evidence type="ECO:0000256" key="1">
    <source>
        <dbReference type="SAM" id="SignalP"/>
    </source>
</evidence>
<evidence type="ECO:0008006" key="4">
    <source>
        <dbReference type="Google" id="ProtNLM"/>
    </source>
</evidence>
<proteinExistence type="predicted"/>